<name>A0A830GN73_9EURY</name>
<accession>A0A830GN73</accession>
<reference evidence="2" key="2">
    <citation type="submission" date="2020-09" db="EMBL/GenBank/DDBJ databases">
        <authorList>
            <person name="Sun Q."/>
            <person name="Ohkuma M."/>
        </authorList>
    </citation>
    <scope>NUCLEOTIDE SEQUENCE</scope>
    <source>
        <strain evidence="2">JCM 17820</strain>
    </source>
</reference>
<keyword evidence="1" id="KW-1133">Transmembrane helix</keyword>
<evidence type="ECO:0000313" key="2">
    <source>
        <dbReference type="EMBL" id="GGN99658.1"/>
    </source>
</evidence>
<comment type="caution">
    <text evidence="2">The sequence shown here is derived from an EMBL/GenBank/DDBJ whole genome shotgun (WGS) entry which is preliminary data.</text>
</comment>
<dbReference type="AlphaFoldDB" id="A0A830GN73"/>
<dbReference type="EMBL" id="BMOU01000005">
    <property type="protein sequence ID" value="GGN99658.1"/>
    <property type="molecule type" value="Genomic_DNA"/>
</dbReference>
<reference evidence="2" key="1">
    <citation type="journal article" date="2014" name="Int. J. Syst. Evol. Microbiol.">
        <title>Complete genome sequence of Corynebacterium casei LMG S-19264T (=DSM 44701T), isolated from a smear-ripened cheese.</title>
        <authorList>
            <consortium name="US DOE Joint Genome Institute (JGI-PGF)"/>
            <person name="Walter F."/>
            <person name="Albersmeier A."/>
            <person name="Kalinowski J."/>
            <person name="Ruckert C."/>
        </authorList>
    </citation>
    <scope>NUCLEOTIDE SEQUENCE</scope>
    <source>
        <strain evidence="2">JCM 17820</strain>
    </source>
</reference>
<evidence type="ECO:0000256" key="1">
    <source>
        <dbReference type="SAM" id="Phobius"/>
    </source>
</evidence>
<keyword evidence="1" id="KW-0472">Membrane</keyword>
<feature type="transmembrane region" description="Helical" evidence="1">
    <location>
        <begin position="69"/>
        <end position="92"/>
    </location>
</feature>
<proteinExistence type="predicted"/>
<gene>
    <name evidence="2" type="ORF">GCM10009030_31470</name>
</gene>
<dbReference type="Proteomes" id="UP000605784">
    <property type="component" value="Unassembled WGS sequence"/>
</dbReference>
<organism evidence="2 3">
    <name type="scientific">Haloarcula pellucida</name>
    <dbReference type="NCBI Taxonomy" id="1427151"/>
    <lineage>
        <taxon>Archaea</taxon>
        <taxon>Methanobacteriati</taxon>
        <taxon>Methanobacteriota</taxon>
        <taxon>Stenosarchaea group</taxon>
        <taxon>Halobacteria</taxon>
        <taxon>Halobacteriales</taxon>
        <taxon>Haloarculaceae</taxon>
        <taxon>Haloarcula</taxon>
    </lineage>
</organism>
<sequence length="158" mass="15688">MGSSGMKMGSSEIVTVSTGSGVLTHDPVITHGSGVSGWRSVWFVVGVAVGTAVGVLVGTAVGEAVGVGVVVRVLGCLVVVTGVGEGVAAPLLSLPPLSPSVDAPKSPKGVEMVQPARPPAETAAAVAKSRRLLIVGSSSVISRYPHGELLATTLALRM</sequence>
<feature type="transmembrane region" description="Helical" evidence="1">
    <location>
        <begin position="41"/>
        <end position="62"/>
    </location>
</feature>
<keyword evidence="1" id="KW-0812">Transmembrane</keyword>
<keyword evidence="3" id="KW-1185">Reference proteome</keyword>
<protein>
    <submittedName>
        <fullName evidence="2">Uncharacterized protein</fullName>
    </submittedName>
</protein>
<evidence type="ECO:0000313" key="3">
    <source>
        <dbReference type="Proteomes" id="UP000605784"/>
    </source>
</evidence>